<organism evidence="1 2">
    <name type="scientific">Deinococcus enclensis</name>
    <dbReference type="NCBI Taxonomy" id="1049582"/>
    <lineage>
        <taxon>Bacteria</taxon>
        <taxon>Thermotogati</taxon>
        <taxon>Deinococcota</taxon>
        <taxon>Deinococci</taxon>
        <taxon>Deinococcales</taxon>
        <taxon>Deinococcaceae</taxon>
        <taxon>Deinococcus</taxon>
    </lineage>
</organism>
<evidence type="ECO:0000313" key="2">
    <source>
        <dbReference type="Proteomes" id="UP001232163"/>
    </source>
</evidence>
<dbReference type="RefSeq" id="WP_307467597.1">
    <property type="nucleotide sequence ID" value="NZ_JAURUR010000012.1"/>
</dbReference>
<evidence type="ECO:0000313" key="1">
    <source>
        <dbReference type="EMBL" id="MDP9765493.1"/>
    </source>
</evidence>
<keyword evidence="2" id="KW-1185">Reference proteome</keyword>
<sequence>MSVLQALESVEAQYWTHPRALDPAFQATVVWPALQAADPQMPPALNMRGRPGEEHEWPLMFWGVLTGRIEAHRAAETWSAGLSAQDVILRWVEGRLTAAGELEEAWQAQEVLERQMWGAPDVDVFTDLHTLLQEGVRAVQAFRAAVLQGDFRPALARLLVWESEQSRPARLLPQPRQQLQAWLDDTQAVIRGLHPANRD</sequence>
<accession>A0ABT9MFY4</accession>
<protein>
    <submittedName>
        <fullName evidence="1">Uncharacterized protein</fullName>
    </submittedName>
</protein>
<reference evidence="1 2" key="1">
    <citation type="submission" date="2023-07" db="EMBL/GenBank/DDBJ databases">
        <title>Genomic Encyclopedia of Type Strains, Phase IV (KMG-IV): sequencing the most valuable type-strain genomes for metagenomic binning, comparative biology and taxonomic classification.</title>
        <authorList>
            <person name="Goeker M."/>
        </authorList>
    </citation>
    <scope>NUCLEOTIDE SEQUENCE [LARGE SCALE GENOMIC DNA]</scope>
    <source>
        <strain evidence="1 2">NIO-1023</strain>
    </source>
</reference>
<comment type="caution">
    <text evidence="1">The sequence shown here is derived from an EMBL/GenBank/DDBJ whole genome shotgun (WGS) entry which is preliminary data.</text>
</comment>
<dbReference type="Proteomes" id="UP001232163">
    <property type="component" value="Unassembled WGS sequence"/>
</dbReference>
<name>A0ABT9MFY4_9DEIO</name>
<proteinExistence type="predicted"/>
<gene>
    <name evidence="1" type="ORF">QO006_002944</name>
</gene>
<dbReference type="EMBL" id="JAURUR010000012">
    <property type="protein sequence ID" value="MDP9765493.1"/>
    <property type="molecule type" value="Genomic_DNA"/>
</dbReference>